<dbReference type="PANTHER" id="PTHR39335">
    <property type="entry name" value="BLL4220 PROTEIN"/>
    <property type="match status" value="1"/>
</dbReference>
<evidence type="ECO:0000313" key="2">
    <source>
        <dbReference type="EMBL" id="SJZ85166.1"/>
    </source>
</evidence>
<keyword evidence="3" id="KW-1185">Reference proteome</keyword>
<dbReference type="InterPro" id="IPR005297">
    <property type="entry name" value="Lipoprotein_repeat"/>
</dbReference>
<gene>
    <name evidence="2" type="ORF">SAMN02745119_01822</name>
</gene>
<dbReference type="InterPro" id="IPR014558">
    <property type="entry name" value="UCP029720"/>
</dbReference>
<name>A0A1T4P1L2_9BACT</name>
<dbReference type="STRING" id="115783.SAMN02745119_01822"/>
<dbReference type="Proteomes" id="UP000190102">
    <property type="component" value="Unassembled WGS sequence"/>
</dbReference>
<dbReference type="AlphaFoldDB" id="A0A1T4P1L2"/>
<feature type="signal peptide" evidence="1">
    <location>
        <begin position="1"/>
        <end position="27"/>
    </location>
</feature>
<protein>
    <submittedName>
        <fullName evidence="2">Predicted lipoprotein with conserved Yx(FWY)xxD motif</fullName>
    </submittedName>
</protein>
<dbReference type="PANTHER" id="PTHR39335:SF1">
    <property type="entry name" value="BLL4220 PROTEIN"/>
    <property type="match status" value="1"/>
</dbReference>
<reference evidence="3" key="1">
    <citation type="submission" date="2017-02" db="EMBL/GenBank/DDBJ databases">
        <authorList>
            <person name="Varghese N."/>
            <person name="Submissions S."/>
        </authorList>
    </citation>
    <scope>NUCLEOTIDE SEQUENCE [LARGE SCALE GENOMIC DNA]</scope>
    <source>
        <strain evidence="3">ATCC BAA-34</strain>
    </source>
</reference>
<dbReference type="Pfam" id="PF03640">
    <property type="entry name" value="Lipoprotein_15"/>
    <property type="match status" value="2"/>
</dbReference>
<evidence type="ECO:0000313" key="3">
    <source>
        <dbReference type="Proteomes" id="UP000190102"/>
    </source>
</evidence>
<organism evidence="2 3">
    <name type="scientific">Trichlorobacter thiogenes</name>
    <dbReference type="NCBI Taxonomy" id="115783"/>
    <lineage>
        <taxon>Bacteria</taxon>
        <taxon>Pseudomonadati</taxon>
        <taxon>Thermodesulfobacteriota</taxon>
        <taxon>Desulfuromonadia</taxon>
        <taxon>Geobacterales</taxon>
        <taxon>Geobacteraceae</taxon>
        <taxon>Trichlorobacter</taxon>
    </lineage>
</organism>
<evidence type="ECO:0000256" key="1">
    <source>
        <dbReference type="SAM" id="SignalP"/>
    </source>
</evidence>
<sequence>MKTLKMMISRMLSMVVVILLFTGMAFASDVGVKDKDGIGKYLTDEKGMTLYLFKKDTVGISACAGPCVEKWPLFNIEKVTVPEGVNAGDFGAIVRSDGKKQTTYKGMPLYYFFKDLKPGDTTGQGVNNVWYVVAP</sequence>
<dbReference type="EMBL" id="FUWR01000008">
    <property type="protein sequence ID" value="SJZ85166.1"/>
    <property type="molecule type" value="Genomic_DNA"/>
</dbReference>
<feature type="chain" id="PRO_5010525531" evidence="1">
    <location>
        <begin position="28"/>
        <end position="135"/>
    </location>
</feature>
<dbReference type="OrthoDB" id="9800666at2"/>
<keyword evidence="2" id="KW-0449">Lipoprotein</keyword>
<keyword evidence="1" id="KW-0732">Signal</keyword>
<dbReference type="RefSeq" id="WP_078790120.1">
    <property type="nucleotide sequence ID" value="NZ_FUWR01000008.1"/>
</dbReference>
<dbReference type="GO" id="GO:0043448">
    <property type="term" value="P:alkane catabolic process"/>
    <property type="evidence" value="ECO:0007669"/>
    <property type="project" value="TreeGrafter"/>
</dbReference>
<proteinExistence type="predicted"/>
<dbReference type="PIRSF" id="PIRSF029720">
    <property type="entry name" value="UCP029720"/>
    <property type="match status" value="1"/>
</dbReference>
<accession>A0A1T4P1L2</accession>